<gene>
    <name evidence="1" type="ORF">BpHYR1_047727</name>
</gene>
<accession>A0A3M7P028</accession>
<reference evidence="1 2" key="1">
    <citation type="journal article" date="2018" name="Sci. Rep.">
        <title>Genomic signatures of local adaptation to the degree of environmental predictability in rotifers.</title>
        <authorList>
            <person name="Franch-Gras L."/>
            <person name="Hahn C."/>
            <person name="Garcia-Roger E.M."/>
            <person name="Carmona M.J."/>
            <person name="Serra M."/>
            <person name="Gomez A."/>
        </authorList>
    </citation>
    <scope>NUCLEOTIDE SEQUENCE [LARGE SCALE GENOMIC DNA]</scope>
    <source>
        <strain evidence="1">HYR1</strain>
    </source>
</reference>
<organism evidence="1 2">
    <name type="scientific">Brachionus plicatilis</name>
    <name type="common">Marine rotifer</name>
    <name type="synonym">Brachionus muelleri</name>
    <dbReference type="NCBI Taxonomy" id="10195"/>
    <lineage>
        <taxon>Eukaryota</taxon>
        <taxon>Metazoa</taxon>
        <taxon>Spiralia</taxon>
        <taxon>Gnathifera</taxon>
        <taxon>Rotifera</taxon>
        <taxon>Eurotatoria</taxon>
        <taxon>Monogononta</taxon>
        <taxon>Pseudotrocha</taxon>
        <taxon>Ploima</taxon>
        <taxon>Brachionidae</taxon>
        <taxon>Brachionus</taxon>
    </lineage>
</organism>
<dbReference type="Proteomes" id="UP000276133">
    <property type="component" value="Unassembled WGS sequence"/>
</dbReference>
<evidence type="ECO:0000313" key="1">
    <source>
        <dbReference type="EMBL" id="RMZ92761.1"/>
    </source>
</evidence>
<name>A0A3M7P028_BRAPC</name>
<proteinExistence type="predicted"/>
<evidence type="ECO:0000313" key="2">
    <source>
        <dbReference type="Proteomes" id="UP000276133"/>
    </source>
</evidence>
<sequence>MGVLEKYVKTTRKNSHKIKIKIKYETFDFLSKEEKKKQSIINKKELDVLNIISIKNRYNFISLNYNLRIKIKLSRRVSTKWPSSVFEINNNFFIQHPKNQIKKFDDIAFKN</sequence>
<keyword evidence="2" id="KW-1185">Reference proteome</keyword>
<dbReference type="EMBL" id="REGN01014322">
    <property type="protein sequence ID" value="RMZ92761.1"/>
    <property type="molecule type" value="Genomic_DNA"/>
</dbReference>
<protein>
    <submittedName>
        <fullName evidence="1">Uncharacterized protein</fullName>
    </submittedName>
</protein>
<comment type="caution">
    <text evidence="1">The sequence shown here is derived from an EMBL/GenBank/DDBJ whole genome shotgun (WGS) entry which is preliminary data.</text>
</comment>
<dbReference type="AlphaFoldDB" id="A0A3M7P028"/>